<name>A0A837PB30_LACPN</name>
<accession>A0A837PB30</accession>
<dbReference type="EMBL" id="LKLZ01000003">
    <property type="protein sequence ID" value="KPN44394.1"/>
    <property type="molecule type" value="Genomic_DNA"/>
</dbReference>
<protein>
    <submittedName>
        <fullName evidence="1">Uncharacterized protein</fullName>
    </submittedName>
</protein>
<comment type="caution">
    <text evidence="1">The sequence shown here is derived from an EMBL/GenBank/DDBJ whole genome shotgun (WGS) entry which is preliminary data.</text>
</comment>
<dbReference type="Proteomes" id="UP000050511">
    <property type="component" value="Unassembled WGS sequence"/>
</dbReference>
<reference evidence="1 2" key="1">
    <citation type="submission" date="2015-10" db="EMBL/GenBank/DDBJ databases">
        <title>Resequencing of Lactobacillus plantarum WJL strain genome.</title>
        <authorList>
            <person name="Martino M.E."/>
        </authorList>
    </citation>
    <scope>NUCLEOTIDE SEQUENCE [LARGE SCALE GENOMIC DNA]</scope>
    <source>
        <strain evidence="1 2">WJL</strain>
    </source>
</reference>
<organism evidence="1 2">
    <name type="scientific">Lactiplantibacillus plantarum WJL</name>
    <dbReference type="NCBI Taxonomy" id="1350466"/>
    <lineage>
        <taxon>Bacteria</taxon>
        <taxon>Bacillati</taxon>
        <taxon>Bacillota</taxon>
        <taxon>Bacilli</taxon>
        <taxon>Lactobacillales</taxon>
        <taxon>Lactobacillaceae</taxon>
        <taxon>Lactiplantibacillus</taxon>
    </lineage>
</organism>
<evidence type="ECO:0000313" key="1">
    <source>
        <dbReference type="EMBL" id="KPN44394.1"/>
    </source>
</evidence>
<dbReference type="AlphaFoldDB" id="A0A837PB30"/>
<evidence type="ECO:0000313" key="2">
    <source>
        <dbReference type="Proteomes" id="UP000050511"/>
    </source>
</evidence>
<gene>
    <name evidence="1" type="ORF">WJL_1472</name>
</gene>
<proteinExistence type="predicted"/>
<sequence>MASLGMSYIAELFPNDEPFVNKIQAQIGQEFIADIMKLSDHESKQKAAY</sequence>